<accession>A0A412PG06</accession>
<dbReference type="InterPro" id="IPR050129">
    <property type="entry name" value="Zn_alcohol_dh"/>
</dbReference>
<keyword evidence="1 4" id="KW-0479">Metal-binding</keyword>
<comment type="cofactor">
    <cofactor evidence="4">
        <name>Zn(2+)</name>
        <dbReference type="ChEBI" id="CHEBI:29105"/>
    </cofactor>
</comment>
<dbReference type="SUPFAM" id="SSF51735">
    <property type="entry name" value="NAD(P)-binding Rossmann-fold domains"/>
    <property type="match status" value="1"/>
</dbReference>
<keyword evidence="2 4" id="KW-0862">Zinc</keyword>
<dbReference type="PROSITE" id="PS00059">
    <property type="entry name" value="ADH_ZINC"/>
    <property type="match status" value="1"/>
</dbReference>
<dbReference type="InterPro" id="IPR013149">
    <property type="entry name" value="ADH-like_C"/>
</dbReference>
<evidence type="ECO:0000256" key="1">
    <source>
        <dbReference type="ARBA" id="ARBA00022723"/>
    </source>
</evidence>
<dbReference type="RefSeq" id="WP_118764861.1">
    <property type="nucleotide sequence ID" value="NZ_CABJCF010000002.1"/>
</dbReference>
<reference evidence="7 8" key="1">
    <citation type="submission" date="2018-08" db="EMBL/GenBank/DDBJ databases">
        <title>A genome reference for cultivated species of the human gut microbiota.</title>
        <authorList>
            <person name="Zou Y."/>
            <person name="Xue W."/>
            <person name="Luo G."/>
        </authorList>
    </citation>
    <scope>NUCLEOTIDE SEQUENCE [LARGE SCALE GENOMIC DNA]</scope>
    <source>
        <strain evidence="7 8">AF18-46</strain>
    </source>
</reference>
<dbReference type="PANTHER" id="PTHR43401">
    <property type="entry name" value="L-THREONINE 3-DEHYDROGENASE"/>
    <property type="match status" value="1"/>
</dbReference>
<protein>
    <submittedName>
        <fullName evidence="7">Alcohol dehydrogenase</fullName>
    </submittedName>
</protein>
<dbReference type="SUPFAM" id="SSF50129">
    <property type="entry name" value="GroES-like"/>
    <property type="match status" value="1"/>
</dbReference>
<dbReference type="InterPro" id="IPR011032">
    <property type="entry name" value="GroES-like_sf"/>
</dbReference>
<feature type="domain" description="Alcohol dehydrogenase-like C-terminal" evidence="5">
    <location>
        <begin position="183"/>
        <end position="309"/>
    </location>
</feature>
<comment type="caution">
    <text evidence="7">The sequence shown here is derived from an EMBL/GenBank/DDBJ whole genome shotgun (WGS) entry which is preliminary data.</text>
</comment>
<organism evidence="7 8">
    <name type="scientific">Solobacterium moorei</name>
    <dbReference type="NCBI Taxonomy" id="102148"/>
    <lineage>
        <taxon>Bacteria</taxon>
        <taxon>Bacillati</taxon>
        <taxon>Bacillota</taxon>
        <taxon>Erysipelotrichia</taxon>
        <taxon>Erysipelotrichales</taxon>
        <taxon>Erysipelotrichaceae</taxon>
        <taxon>Solobacterium</taxon>
    </lineage>
</organism>
<dbReference type="InterPro" id="IPR013154">
    <property type="entry name" value="ADH-like_N"/>
</dbReference>
<dbReference type="InterPro" id="IPR002328">
    <property type="entry name" value="ADH_Zn_CS"/>
</dbReference>
<evidence type="ECO:0000259" key="5">
    <source>
        <dbReference type="Pfam" id="PF00107"/>
    </source>
</evidence>
<dbReference type="InterPro" id="IPR036291">
    <property type="entry name" value="NAD(P)-bd_dom_sf"/>
</dbReference>
<dbReference type="PANTHER" id="PTHR43401:SF2">
    <property type="entry name" value="L-THREONINE 3-DEHYDROGENASE"/>
    <property type="match status" value="1"/>
</dbReference>
<dbReference type="EMBL" id="QRWX01000002">
    <property type="protein sequence ID" value="RGT56384.1"/>
    <property type="molecule type" value="Genomic_DNA"/>
</dbReference>
<dbReference type="Proteomes" id="UP000284731">
    <property type="component" value="Unassembled WGS sequence"/>
</dbReference>
<keyword evidence="3" id="KW-0560">Oxidoreductase</keyword>
<feature type="domain" description="Alcohol dehydrogenase-like N-terminal" evidence="6">
    <location>
        <begin position="29"/>
        <end position="142"/>
    </location>
</feature>
<name>A0A412PG06_9FIRM</name>
<sequence length="352" mass="38750">MKNSEMRVGAVTAVKEAQILTIPLPEIHDDEVLVRIHTCALCTFEQRIFTGEKKVPLPNVGGHEVAGSIAKVGKSVDSKWKIGLKVALRTFTRCNECHYCHTGEDTMCNGFVDHHQQIPGIEGIGGLSDYFICKPSILFPLEEHVDLTNACLIEPLSCVLHSIDSAKIDFGDTVVVVGSGIMGLLHVQLAKLRGARVIMVDPNQIRLDKSLAFGVDYKINPINEDLIAKIKEITDGGGADVVIYTPPITKLVSDYLKVCAKGARFVLYGSFHPDEPASITLNQIHYNQIQLIGVVNPGTKDFERAVRMVNYNLIDLSRYVDKIYPFEQVQDAYLSATAGGKYRVVISLVSNE</sequence>
<dbReference type="AlphaFoldDB" id="A0A412PG06"/>
<dbReference type="Pfam" id="PF08240">
    <property type="entry name" value="ADH_N"/>
    <property type="match status" value="1"/>
</dbReference>
<evidence type="ECO:0000256" key="3">
    <source>
        <dbReference type="ARBA" id="ARBA00023002"/>
    </source>
</evidence>
<evidence type="ECO:0000313" key="8">
    <source>
        <dbReference type="Proteomes" id="UP000284731"/>
    </source>
</evidence>
<dbReference type="Gene3D" id="3.90.180.10">
    <property type="entry name" value="Medium-chain alcohol dehydrogenases, catalytic domain"/>
    <property type="match status" value="1"/>
</dbReference>
<dbReference type="GO" id="GO:0008270">
    <property type="term" value="F:zinc ion binding"/>
    <property type="evidence" value="ECO:0007669"/>
    <property type="project" value="InterPro"/>
</dbReference>
<dbReference type="Gene3D" id="3.40.50.720">
    <property type="entry name" value="NAD(P)-binding Rossmann-like Domain"/>
    <property type="match status" value="1"/>
</dbReference>
<dbReference type="GO" id="GO:0016491">
    <property type="term" value="F:oxidoreductase activity"/>
    <property type="evidence" value="ECO:0007669"/>
    <property type="project" value="UniProtKB-KW"/>
</dbReference>
<evidence type="ECO:0000313" key="7">
    <source>
        <dbReference type="EMBL" id="RGT56384.1"/>
    </source>
</evidence>
<gene>
    <name evidence="7" type="ORF">DWX20_06140</name>
</gene>
<evidence type="ECO:0000256" key="4">
    <source>
        <dbReference type="RuleBase" id="RU361277"/>
    </source>
</evidence>
<comment type="similarity">
    <text evidence="4">Belongs to the zinc-containing alcohol dehydrogenase family.</text>
</comment>
<dbReference type="Pfam" id="PF00107">
    <property type="entry name" value="ADH_zinc_N"/>
    <property type="match status" value="1"/>
</dbReference>
<proteinExistence type="inferred from homology"/>
<evidence type="ECO:0000256" key="2">
    <source>
        <dbReference type="ARBA" id="ARBA00022833"/>
    </source>
</evidence>
<evidence type="ECO:0000259" key="6">
    <source>
        <dbReference type="Pfam" id="PF08240"/>
    </source>
</evidence>